<proteinExistence type="predicted"/>
<dbReference type="PANTHER" id="PTHR21664">
    <property type="entry name" value="CHRONIC MYELOGENOUS LEUKEMIA TUMOR ANTIGEN 66"/>
    <property type="match status" value="1"/>
</dbReference>
<accession>A0A5C6NFA3</accession>
<dbReference type="Gene3D" id="2.60.40.790">
    <property type="match status" value="1"/>
</dbReference>
<dbReference type="AlphaFoldDB" id="A0A5C6NFA3"/>
<evidence type="ECO:0000256" key="3">
    <source>
        <dbReference type="ARBA" id="ARBA00018915"/>
    </source>
</evidence>
<feature type="region of interest" description="Disordered" evidence="6">
    <location>
        <begin position="257"/>
        <end position="282"/>
    </location>
</feature>
<comment type="caution">
    <text evidence="8">The sequence shown here is derived from an EMBL/GenBank/DDBJ whole genome shotgun (WGS) entry which is preliminary data.</text>
</comment>
<dbReference type="GO" id="GO:0005634">
    <property type="term" value="C:nucleus"/>
    <property type="evidence" value="ECO:0007669"/>
    <property type="project" value="UniProtKB-SubCell"/>
</dbReference>
<dbReference type="GO" id="GO:0005737">
    <property type="term" value="C:cytoplasm"/>
    <property type="evidence" value="ECO:0007669"/>
    <property type="project" value="UniProtKB-SubCell"/>
</dbReference>
<keyword evidence="9" id="KW-1185">Reference proteome</keyword>
<keyword evidence="4" id="KW-0963">Cytoplasm</keyword>
<dbReference type="PANTHER" id="PTHR21664:SF1">
    <property type="entry name" value="NUDC DOMAIN-CONTAINING PROTEIN 1"/>
    <property type="match status" value="1"/>
</dbReference>
<evidence type="ECO:0000256" key="5">
    <source>
        <dbReference type="ARBA" id="ARBA00023242"/>
    </source>
</evidence>
<comment type="subcellular location">
    <subcellularLocation>
        <location evidence="2">Cytoplasm</location>
    </subcellularLocation>
    <subcellularLocation>
        <location evidence="1">Nucleus</location>
    </subcellularLocation>
</comment>
<evidence type="ECO:0000313" key="8">
    <source>
        <dbReference type="EMBL" id="TWW65558.1"/>
    </source>
</evidence>
<evidence type="ECO:0000256" key="6">
    <source>
        <dbReference type="SAM" id="MobiDB-lite"/>
    </source>
</evidence>
<evidence type="ECO:0000259" key="7">
    <source>
        <dbReference type="PROSITE" id="PS51203"/>
    </source>
</evidence>
<organism evidence="8 9">
    <name type="scientific">Takifugu flavidus</name>
    <name type="common">sansaifugu</name>
    <dbReference type="NCBI Taxonomy" id="433684"/>
    <lineage>
        <taxon>Eukaryota</taxon>
        <taxon>Metazoa</taxon>
        <taxon>Chordata</taxon>
        <taxon>Craniata</taxon>
        <taxon>Vertebrata</taxon>
        <taxon>Euteleostomi</taxon>
        <taxon>Actinopterygii</taxon>
        <taxon>Neopterygii</taxon>
        <taxon>Teleostei</taxon>
        <taxon>Neoteleostei</taxon>
        <taxon>Acanthomorphata</taxon>
        <taxon>Eupercaria</taxon>
        <taxon>Tetraodontiformes</taxon>
        <taxon>Tetradontoidea</taxon>
        <taxon>Tetraodontidae</taxon>
        <taxon>Takifugu</taxon>
    </lineage>
</organism>
<dbReference type="InterPro" id="IPR037895">
    <property type="entry name" value="NUDCD1"/>
</dbReference>
<dbReference type="PROSITE" id="PS51203">
    <property type="entry name" value="CS"/>
    <property type="match status" value="1"/>
</dbReference>
<dbReference type="Proteomes" id="UP000324091">
    <property type="component" value="Chromosome 21"/>
</dbReference>
<evidence type="ECO:0000256" key="1">
    <source>
        <dbReference type="ARBA" id="ARBA00004123"/>
    </source>
</evidence>
<name>A0A5C6NFA3_9TELE</name>
<feature type="domain" description="CS" evidence="7">
    <location>
        <begin position="410"/>
        <end position="501"/>
    </location>
</feature>
<evidence type="ECO:0000256" key="2">
    <source>
        <dbReference type="ARBA" id="ARBA00004496"/>
    </source>
</evidence>
<dbReference type="InterPro" id="IPR007052">
    <property type="entry name" value="CS_dom"/>
</dbReference>
<dbReference type="SUPFAM" id="SSF49764">
    <property type="entry name" value="HSP20-like chaperones"/>
    <property type="match status" value="1"/>
</dbReference>
<reference evidence="8 9" key="1">
    <citation type="submission" date="2019-04" db="EMBL/GenBank/DDBJ databases">
        <title>Chromosome genome assembly for Takifugu flavidus.</title>
        <authorList>
            <person name="Xiao S."/>
        </authorList>
    </citation>
    <scope>NUCLEOTIDE SEQUENCE [LARGE SCALE GENOMIC DNA]</scope>
    <source>
        <strain evidence="8">HTHZ2018</strain>
        <tissue evidence="8">Muscle</tissue>
    </source>
</reference>
<dbReference type="EMBL" id="RHFK02000014">
    <property type="protein sequence ID" value="TWW65558.1"/>
    <property type="molecule type" value="Genomic_DNA"/>
</dbReference>
<dbReference type="Pfam" id="PF04969">
    <property type="entry name" value="CS"/>
    <property type="match status" value="1"/>
</dbReference>
<evidence type="ECO:0000313" key="9">
    <source>
        <dbReference type="Proteomes" id="UP000324091"/>
    </source>
</evidence>
<protein>
    <recommendedName>
        <fullName evidence="3">NudC domain-containing protein 1</fullName>
    </recommendedName>
</protein>
<keyword evidence="5" id="KW-0539">Nucleus</keyword>
<dbReference type="InterPro" id="IPR008978">
    <property type="entry name" value="HSP20-like_chaperone"/>
</dbReference>
<evidence type="ECO:0000256" key="4">
    <source>
        <dbReference type="ARBA" id="ARBA00022490"/>
    </source>
</evidence>
<gene>
    <name evidence="8" type="ORF">D4764_21G0004580</name>
</gene>
<sequence length="736" mass="81833">MSASNYSLKINRDLLDPGFESYRLSQDTIPIYKVDLDADVEELKLNEYTLEHVRAFGMYNHLHLDPWYEDSVLFVDGRGRVLSFTVILDTALGKPREVYCVAPDTSEHRDRVCASLSLTSATWATLSDGSGRLDLLRTGKRGDSCHTKWEPLFSQDMGAPFTLLHSVAHVQDNVHTLEVLLLRIQKDPEETKGSGFSVFLEWITVANTAQQGQEAKYEMKKRRLLKGKSVPEYAAVEPRGKGLMVASERPFVFTHVDGSPLEQPDPEPMQAENSGGSEGTEAETVLSGVAFRGPRLRLSSAVCLQGTEAETVLSGTEAETVLSGVAFRGPRLRLSSAVCLQGTEAETVLSGDEAETVPSGVAFRGPRLRLFPAVLPSGDRGRLCCHCNLKPEKKKKLKKDPDLLKFNIKTQKSIYFWQQTSENITVHVRMPEGVTKEEVNFTLTPNHISIGVCGGSPLIILEGQLYADVQPETSAWILTSDKSLEVTLQKCVVGPTWPELVMGDQRGEHLVGEEQAALVHQRLAHLTSQDWLQADSDALHASFLQNVNAEKDKLLNYNSAELEDCDVFPEAGFSITHFDESLRPSQVMNLGGSQYLFTVVGNPLEMPCLCLRYDVDAIVLQPHPEQDHNMWEHIATFNALGYVQASKQDKKFLSCPPNFSYAALCECICRTFIYRQPSPLETVLFNRKQGRQIEKVAKQHVASLDSARAILGFRATNERVYVLTCSSIFILKVNNS</sequence>